<dbReference type="EMBL" id="CAJHUC010000409">
    <property type="protein sequence ID" value="CAD7695947.1"/>
    <property type="molecule type" value="Genomic_DNA"/>
</dbReference>
<evidence type="ECO:0000313" key="3">
    <source>
        <dbReference type="Proteomes" id="UP000708148"/>
    </source>
</evidence>
<feature type="non-terminal residue" evidence="2">
    <location>
        <position position="74"/>
    </location>
</feature>
<gene>
    <name evidence="2" type="ORF">OSTQU699_LOCUS1307</name>
</gene>
<protein>
    <submittedName>
        <fullName evidence="2">Uncharacterized protein</fullName>
    </submittedName>
</protein>
<sequence length="74" mass="7492">MDTAAGPDEPPAALAAAAVESTESIEASEGLALVEAGDKSKDGATPDGNGRGGMYDPKSHGILKLETLPDDRVR</sequence>
<feature type="region of interest" description="Disordered" evidence="1">
    <location>
        <begin position="1"/>
        <end position="74"/>
    </location>
</feature>
<keyword evidence="3" id="KW-1185">Reference proteome</keyword>
<comment type="caution">
    <text evidence="2">The sequence shown here is derived from an EMBL/GenBank/DDBJ whole genome shotgun (WGS) entry which is preliminary data.</text>
</comment>
<feature type="compositionally biased region" description="Low complexity" evidence="1">
    <location>
        <begin position="1"/>
        <end position="18"/>
    </location>
</feature>
<name>A0A8S1ILU5_9CHLO</name>
<organism evidence="2 3">
    <name type="scientific">Ostreobium quekettii</name>
    <dbReference type="NCBI Taxonomy" id="121088"/>
    <lineage>
        <taxon>Eukaryota</taxon>
        <taxon>Viridiplantae</taxon>
        <taxon>Chlorophyta</taxon>
        <taxon>core chlorophytes</taxon>
        <taxon>Ulvophyceae</taxon>
        <taxon>TCBD clade</taxon>
        <taxon>Bryopsidales</taxon>
        <taxon>Ostreobineae</taxon>
        <taxon>Ostreobiaceae</taxon>
        <taxon>Ostreobium</taxon>
    </lineage>
</organism>
<dbReference type="Proteomes" id="UP000708148">
    <property type="component" value="Unassembled WGS sequence"/>
</dbReference>
<accession>A0A8S1ILU5</accession>
<proteinExistence type="predicted"/>
<dbReference type="AlphaFoldDB" id="A0A8S1ILU5"/>
<evidence type="ECO:0000256" key="1">
    <source>
        <dbReference type="SAM" id="MobiDB-lite"/>
    </source>
</evidence>
<evidence type="ECO:0000313" key="2">
    <source>
        <dbReference type="EMBL" id="CAD7695947.1"/>
    </source>
</evidence>
<reference evidence="2" key="1">
    <citation type="submission" date="2020-12" db="EMBL/GenBank/DDBJ databases">
        <authorList>
            <person name="Iha C."/>
        </authorList>
    </citation>
    <scope>NUCLEOTIDE SEQUENCE</scope>
</reference>